<dbReference type="InParanoid" id="B0DB48"/>
<dbReference type="GeneID" id="6076911"/>
<dbReference type="PANTHER" id="PTHR37171:SF1">
    <property type="entry name" value="SERINE_THREONINE-PROTEIN KINASE YRZF-RELATED"/>
    <property type="match status" value="1"/>
</dbReference>
<evidence type="ECO:0000256" key="1">
    <source>
        <dbReference type="SAM" id="MobiDB-lite"/>
    </source>
</evidence>
<dbReference type="EMBL" id="DS547102">
    <property type="protein sequence ID" value="EDR08137.1"/>
    <property type="molecule type" value="Genomic_DNA"/>
</dbReference>
<protein>
    <submittedName>
        <fullName evidence="3">Predicted protein</fullName>
    </submittedName>
</protein>
<keyword evidence="4" id="KW-1185">Reference proteome</keyword>
<feature type="region of interest" description="Disordered" evidence="1">
    <location>
        <begin position="1"/>
        <end position="64"/>
    </location>
</feature>
<dbReference type="GO" id="GO:0005524">
    <property type="term" value="F:ATP binding"/>
    <property type="evidence" value="ECO:0007669"/>
    <property type="project" value="InterPro"/>
</dbReference>
<feature type="region of interest" description="Disordered" evidence="1">
    <location>
        <begin position="308"/>
        <end position="348"/>
    </location>
</feature>
<gene>
    <name evidence="3" type="ORF">LACBIDRAFT_294441</name>
</gene>
<evidence type="ECO:0000313" key="4">
    <source>
        <dbReference type="Proteomes" id="UP000001194"/>
    </source>
</evidence>
<feature type="compositionally biased region" description="Basic and acidic residues" evidence="1">
    <location>
        <begin position="467"/>
        <end position="477"/>
    </location>
</feature>
<dbReference type="SUPFAM" id="SSF56112">
    <property type="entry name" value="Protein kinase-like (PK-like)"/>
    <property type="match status" value="1"/>
</dbReference>
<dbReference type="Pfam" id="PF00069">
    <property type="entry name" value="Pkinase"/>
    <property type="match status" value="1"/>
</dbReference>
<dbReference type="InterPro" id="IPR011009">
    <property type="entry name" value="Kinase-like_dom_sf"/>
</dbReference>
<dbReference type="STRING" id="486041.B0DB48"/>
<feature type="compositionally biased region" description="Basic and acidic residues" evidence="1">
    <location>
        <begin position="434"/>
        <end position="461"/>
    </location>
</feature>
<dbReference type="InterPro" id="IPR052396">
    <property type="entry name" value="Meiotic_Drive_Suppr_Kinase"/>
</dbReference>
<dbReference type="PROSITE" id="PS50011">
    <property type="entry name" value="PROTEIN_KINASE_DOM"/>
    <property type="match status" value="1"/>
</dbReference>
<dbReference type="KEGG" id="lbc:LACBIDRAFT_294441"/>
<organism evidence="4">
    <name type="scientific">Laccaria bicolor (strain S238N-H82 / ATCC MYA-4686)</name>
    <name type="common">Bicoloured deceiver</name>
    <name type="synonym">Laccaria laccata var. bicolor</name>
    <dbReference type="NCBI Taxonomy" id="486041"/>
    <lineage>
        <taxon>Eukaryota</taxon>
        <taxon>Fungi</taxon>
        <taxon>Dikarya</taxon>
        <taxon>Basidiomycota</taxon>
        <taxon>Agaricomycotina</taxon>
        <taxon>Agaricomycetes</taxon>
        <taxon>Agaricomycetidae</taxon>
        <taxon>Agaricales</taxon>
        <taxon>Agaricineae</taxon>
        <taxon>Hydnangiaceae</taxon>
        <taxon>Laccaria</taxon>
    </lineage>
</organism>
<accession>B0DB48</accession>
<dbReference type="AlphaFoldDB" id="B0DB48"/>
<feature type="compositionally biased region" description="Low complexity" evidence="1">
    <location>
        <begin position="41"/>
        <end position="50"/>
    </location>
</feature>
<sequence length="763" mass="84397">MNEVEEPSLKFSWEDDAILDDEDAADEDASSVDTSSDDAPGEVAEGVAAASDGGTSGDDVPSKVGEGEAAFQKILDYNYSEEFKKTLAIWTRKRHYTPPPFPSPLTFQDRHLDPGIILKRVKLMPSMLHDLSANHGAEMEKFRAQGHSLVDGIRAPCYSGRALGNSRDVSRFYRRNLGDSCSAIASRCTLHPSISGSLLRMHQKPYKDDEDEDRYHTECSLEMLTSGVAKLAKSLDKDLALMLQNQVDGNPTLALWQIFSMSNTAEDMLKAIDTCSDPFPWELPRVTGHMPANFRGVRLHSDANDMSWSISSSSTESPSTEPSEAPSTILPDDGHLVSLPDPKNDEMKAPGANVNSFLQHAWARATCYDSTFIILTCGTLERICIRHRASQTLYVSELIDTSGYKDLTYGQIHLGLHLAIMQDALARMRQREGDRVLKRKESEERSEDVKRQKVSPTEHQKKPNVADGKDVSEETNKAEPTVDCPKSIEEATSAVPEGKLDVSPDEEIDKKAGSRNLFLVHLNIGIHRSPAPASFIRIGKSSAPDIVSSSHGFDEIADGYSHKQYATIKLDKILGSGAVGVVYKGILELKDGVESGAVSKPIVVKLAFSAWQKRRMRKEYAVYSHLATKEGFEGVVRVHGFFQDAENGCLALVLNDAGMSLRQREFMRTGAWDSPLKTTAEERDAYARVLTSIHNAGVHHRDIRGFNLMINPDGKVFFIDFDRAKLNPSEWQQESEHSRLDCLLLGARETAGRSTGSSDYYSD</sequence>
<dbReference type="GO" id="GO:0004672">
    <property type="term" value="F:protein kinase activity"/>
    <property type="evidence" value="ECO:0007669"/>
    <property type="project" value="InterPro"/>
</dbReference>
<evidence type="ECO:0000313" key="3">
    <source>
        <dbReference type="EMBL" id="EDR08137.1"/>
    </source>
</evidence>
<feature type="compositionally biased region" description="Acidic residues" evidence="1">
    <location>
        <begin position="14"/>
        <end position="40"/>
    </location>
</feature>
<dbReference type="OrthoDB" id="2523927at2759"/>
<reference evidence="3 4" key="1">
    <citation type="journal article" date="2008" name="Nature">
        <title>The genome of Laccaria bicolor provides insights into mycorrhizal symbiosis.</title>
        <authorList>
            <person name="Martin F."/>
            <person name="Aerts A."/>
            <person name="Ahren D."/>
            <person name="Brun A."/>
            <person name="Danchin E.G.J."/>
            <person name="Duchaussoy F."/>
            <person name="Gibon J."/>
            <person name="Kohler A."/>
            <person name="Lindquist E."/>
            <person name="Pereda V."/>
            <person name="Salamov A."/>
            <person name="Shapiro H.J."/>
            <person name="Wuyts J."/>
            <person name="Blaudez D."/>
            <person name="Buee M."/>
            <person name="Brokstein P."/>
            <person name="Canbaeck B."/>
            <person name="Cohen D."/>
            <person name="Courty P.E."/>
            <person name="Coutinho P.M."/>
            <person name="Delaruelle C."/>
            <person name="Detter J.C."/>
            <person name="Deveau A."/>
            <person name="DiFazio S."/>
            <person name="Duplessis S."/>
            <person name="Fraissinet-Tachet L."/>
            <person name="Lucic E."/>
            <person name="Frey-Klett P."/>
            <person name="Fourrey C."/>
            <person name="Feussner I."/>
            <person name="Gay G."/>
            <person name="Grimwood J."/>
            <person name="Hoegger P.J."/>
            <person name="Jain P."/>
            <person name="Kilaru S."/>
            <person name="Labbe J."/>
            <person name="Lin Y.C."/>
            <person name="Legue V."/>
            <person name="Le Tacon F."/>
            <person name="Marmeisse R."/>
            <person name="Melayah D."/>
            <person name="Montanini B."/>
            <person name="Muratet M."/>
            <person name="Nehls U."/>
            <person name="Niculita-Hirzel H."/>
            <person name="Oudot-Le Secq M.P."/>
            <person name="Peter M."/>
            <person name="Quesneville H."/>
            <person name="Rajashekar B."/>
            <person name="Reich M."/>
            <person name="Rouhier N."/>
            <person name="Schmutz J."/>
            <person name="Yin T."/>
            <person name="Chalot M."/>
            <person name="Henrissat B."/>
            <person name="Kuees U."/>
            <person name="Lucas S."/>
            <person name="Van de Peer Y."/>
            <person name="Podila G.K."/>
            <person name="Polle A."/>
            <person name="Pukkila P.J."/>
            <person name="Richardson P.M."/>
            <person name="Rouze P."/>
            <person name="Sanders I.R."/>
            <person name="Stajich J.E."/>
            <person name="Tunlid A."/>
            <person name="Tuskan G."/>
            <person name="Grigoriev I.V."/>
        </authorList>
    </citation>
    <scope>NUCLEOTIDE SEQUENCE [LARGE SCALE GENOMIC DNA]</scope>
    <source>
        <strain evidence="4">S238N-H82 / ATCC MYA-4686</strain>
    </source>
</reference>
<dbReference type="InterPro" id="IPR000719">
    <property type="entry name" value="Prot_kinase_dom"/>
</dbReference>
<dbReference type="PANTHER" id="PTHR37171">
    <property type="entry name" value="SERINE/THREONINE-PROTEIN KINASE YRZF-RELATED"/>
    <property type="match status" value="1"/>
</dbReference>
<dbReference type="Proteomes" id="UP000001194">
    <property type="component" value="Unassembled WGS sequence"/>
</dbReference>
<feature type="region of interest" description="Disordered" evidence="1">
    <location>
        <begin position="434"/>
        <end position="483"/>
    </location>
</feature>
<proteinExistence type="predicted"/>
<feature type="compositionally biased region" description="Low complexity" evidence="1">
    <location>
        <begin position="308"/>
        <end position="328"/>
    </location>
</feature>
<dbReference type="Gene3D" id="3.30.200.20">
    <property type="entry name" value="Phosphorylase Kinase, domain 1"/>
    <property type="match status" value="1"/>
</dbReference>
<name>B0DB48_LACBS</name>
<dbReference type="HOGENOM" id="CLU_004236_1_0_1"/>
<evidence type="ECO:0000259" key="2">
    <source>
        <dbReference type="PROSITE" id="PS50011"/>
    </source>
</evidence>
<feature type="domain" description="Protein kinase" evidence="2">
    <location>
        <begin position="568"/>
        <end position="763"/>
    </location>
</feature>
<dbReference type="Gene3D" id="1.10.510.10">
    <property type="entry name" value="Transferase(Phosphotransferase) domain 1"/>
    <property type="match status" value="1"/>
</dbReference>
<dbReference type="RefSeq" id="XP_001881207.1">
    <property type="nucleotide sequence ID" value="XM_001881172.1"/>
</dbReference>